<feature type="binding site" evidence="10">
    <location>
        <begin position="184"/>
        <end position="185"/>
    </location>
    <ligand>
        <name>2-[(2R,5Z)-2-carboxy-4-methylthiazol-5(2H)-ylidene]ethyl phosphate</name>
        <dbReference type="ChEBI" id="CHEBI:62899"/>
    </ligand>
</feature>
<keyword evidence="5 10" id="KW-0460">Magnesium</keyword>
<feature type="binding site" evidence="10">
    <location>
        <position position="107"/>
    </location>
    <ligand>
        <name>4-amino-2-methyl-5-(diphosphooxymethyl)pyrimidine</name>
        <dbReference type="ChEBI" id="CHEBI:57841"/>
    </ligand>
</feature>
<dbReference type="GO" id="GO:0009228">
    <property type="term" value="P:thiamine biosynthetic process"/>
    <property type="evidence" value="ECO:0007669"/>
    <property type="project" value="UniProtKB-KW"/>
</dbReference>
<feature type="binding site" evidence="10">
    <location>
        <position position="136"/>
    </location>
    <ligand>
        <name>4-amino-2-methyl-5-(diphosphooxymethyl)pyrimidine</name>
        <dbReference type="ChEBI" id="CHEBI:57841"/>
    </ligand>
</feature>
<dbReference type="Pfam" id="PF02581">
    <property type="entry name" value="TMP-TENI"/>
    <property type="match status" value="1"/>
</dbReference>
<feature type="domain" description="Thiamine phosphate synthase/TenI" evidence="13">
    <location>
        <begin position="6"/>
        <end position="187"/>
    </location>
</feature>
<evidence type="ECO:0000313" key="14">
    <source>
        <dbReference type="EMBL" id="GFP21229.1"/>
    </source>
</evidence>
<comment type="cofactor">
    <cofactor evidence="10">
        <name>Mg(2+)</name>
        <dbReference type="ChEBI" id="CHEBI:18420"/>
    </cofactor>
    <text evidence="10">Binds 1 Mg(2+) ion per subunit.</text>
</comment>
<evidence type="ECO:0000256" key="8">
    <source>
        <dbReference type="ARBA" id="ARBA00047851"/>
    </source>
</evidence>
<feature type="binding site" evidence="10">
    <location>
        <position position="68"/>
    </location>
    <ligand>
        <name>4-amino-2-methyl-5-(diphosphooxymethyl)pyrimidine</name>
        <dbReference type="ChEBI" id="CHEBI:57841"/>
    </ligand>
</feature>
<dbReference type="InterPro" id="IPR036206">
    <property type="entry name" value="ThiamineP_synth_sf"/>
</dbReference>
<comment type="catalytic activity">
    <reaction evidence="7 10 11">
        <text>4-methyl-5-(2-phosphooxyethyl)-thiazole + 4-amino-2-methyl-5-(diphosphooxymethyl)pyrimidine + H(+) = thiamine phosphate + diphosphate</text>
        <dbReference type="Rhea" id="RHEA:22328"/>
        <dbReference type="ChEBI" id="CHEBI:15378"/>
        <dbReference type="ChEBI" id="CHEBI:33019"/>
        <dbReference type="ChEBI" id="CHEBI:37575"/>
        <dbReference type="ChEBI" id="CHEBI:57841"/>
        <dbReference type="ChEBI" id="CHEBI:58296"/>
        <dbReference type="EC" id="2.5.1.3"/>
    </reaction>
</comment>
<comment type="catalytic activity">
    <reaction evidence="9 10 11">
        <text>2-[(2R,5Z)-2-carboxy-4-methylthiazol-5(2H)-ylidene]ethyl phosphate + 4-amino-2-methyl-5-(diphosphooxymethyl)pyrimidine + 2 H(+) = thiamine phosphate + CO2 + diphosphate</text>
        <dbReference type="Rhea" id="RHEA:47844"/>
        <dbReference type="ChEBI" id="CHEBI:15378"/>
        <dbReference type="ChEBI" id="CHEBI:16526"/>
        <dbReference type="ChEBI" id="CHEBI:33019"/>
        <dbReference type="ChEBI" id="CHEBI:37575"/>
        <dbReference type="ChEBI" id="CHEBI:57841"/>
        <dbReference type="ChEBI" id="CHEBI:62899"/>
        <dbReference type="EC" id="2.5.1.3"/>
    </reaction>
</comment>
<evidence type="ECO:0000256" key="2">
    <source>
        <dbReference type="ARBA" id="ARBA00005165"/>
    </source>
</evidence>
<name>A0A6V8NLJ6_9ACTN</name>
<evidence type="ECO:0000256" key="3">
    <source>
        <dbReference type="ARBA" id="ARBA00022679"/>
    </source>
</evidence>
<protein>
    <recommendedName>
        <fullName evidence="10">Thiamine-phosphate synthase</fullName>
        <shortName evidence="10">TP synthase</shortName>
        <shortName evidence="10">TPS</shortName>
        <ecNumber evidence="10">2.5.1.3</ecNumber>
    </recommendedName>
    <alternativeName>
        <fullName evidence="10">Thiamine-phosphate pyrophosphorylase</fullName>
        <shortName evidence="10">TMP pyrophosphorylase</shortName>
        <shortName evidence="10">TMP-PPase</shortName>
    </alternativeName>
</protein>
<comment type="caution">
    <text evidence="14">The sequence shown here is derived from an EMBL/GenBank/DDBJ whole genome shotgun (WGS) entry which is preliminary data.</text>
</comment>
<dbReference type="HAMAP" id="MF_00097">
    <property type="entry name" value="TMP_synthase"/>
    <property type="match status" value="1"/>
</dbReference>
<dbReference type="InterPro" id="IPR013785">
    <property type="entry name" value="Aldolase_TIM"/>
</dbReference>
<dbReference type="SUPFAM" id="SSF51391">
    <property type="entry name" value="Thiamin phosphate synthase"/>
    <property type="match status" value="1"/>
</dbReference>
<proteinExistence type="inferred from homology"/>
<evidence type="ECO:0000256" key="1">
    <source>
        <dbReference type="ARBA" id="ARBA00003814"/>
    </source>
</evidence>
<dbReference type="InterPro" id="IPR022998">
    <property type="entry name" value="ThiamineP_synth_TenI"/>
</dbReference>
<feature type="binding site" evidence="10">
    <location>
        <begin position="133"/>
        <end position="135"/>
    </location>
    <ligand>
        <name>2-[(2R,5Z)-2-carboxy-4-methylthiazol-5(2H)-ylidene]ethyl phosphate</name>
        <dbReference type="ChEBI" id="CHEBI:62899"/>
    </ligand>
</feature>
<dbReference type="AlphaFoldDB" id="A0A6V8NLJ6"/>
<evidence type="ECO:0000256" key="7">
    <source>
        <dbReference type="ARBA" id="ARBA00047334"/>
    </source>
</evidence>
<feature type="binding site" evidence="10">
    <location>
        <position position="69"/>
    </location>
    <ligand>
        <name>Mg(2+)</name>
        <dbReference type="ChEBI" id="CHEBI:18420"/>
    </ligand>
</feature>
<feature type="binding site" evidence="10">
    <location>
        <begin position="36"/>
        <end position="40"/>
    </location>
    <ligand>
        <name>4-amino-2-methyl-5-(diphosphooxymethyl)pyrimidine</name>
        <dbReference type="ChEBI" id="CHEBI:57841"/>
    </ligand>
</feature>
<dbReference type="GO" id="GO:0000287">
    <property type="term" value="F:magnesium ion binding"/>
    <property type="evidence" value="ECO:0007669"/>
    <property type="project" value="UniProtKB-UniRule"/>
</dbReference>
<dbReference type="Gene3D" id="3.20.20.70">
    <property type="entry name" value="Aldolase class I"/>
    <property type="match status" value="1"/>
</dbReference>
<comment type="catalytic activity">
    <reaction evidence="8 10 11">
        <text>2-(2-carboxy-4-methylthiazol-5-yl)ethyl phosphate + 4-amino-2-methyl-5-(diphosphooxymethyl)pyrimidine + 2 H(+) = thiamine phosphate + CO2 + diphosphate</text>
        <dbReference type="Rhea" id="RHEA:47848"/>
        <dbReference type="ChEBI" id="CHEBI:15378"/>
        <dbReference type="ChEBI" id="CHEBI:16526"/>
        <dbReference type="ChEBI" id="CHEBI:33019"/>
        <dbReference type="ChEBI" id="CHEBI:37575"/>
        <dbReference type="ChEBI" id="CHEBI:57841"/>
        <dbReference type="ChEBI" id="CHEBI:62890"/>
        <dbReference type="EC" id="2.5.1.3"/>
    </reaction>
</comment>
<dbReference type="GO" id="GO:0004789">
    <property type="term" value="F:thiamine-phosphate diphosphorylase activity"/>
    <property type="evidence" value="ECO:0007669"/>
    <property type="project" value="UniProtKB-UniRule"/>
</dbReference>
<gene>
    <name evidence="10" type="primary">thiE</name>
    <name evidence="14" type="ORF">HKBW3S06_00455</name>
</gene>
<dbReference type="NCBIfam" id="TIGR00693">
    <property type="entry name" value="thiE"/>
    <property type="match status" value="1"/>
</dbReference>
<evidence type="ECO:0000256" key="12">
    <source>
        <dbReference type="RuleBase" id="RU004253"/>
    </source>
</evidence>
<dbReference type="EMBL" id="BLRV01000027">
    <property type="protein sequence ID" value="GFP21229.1"/>
    <property type="molecule type" value="Genomic_DNA"/>
</dbReference>
<dbReference type="EC" id="2.5.1.3" evidence="10"/>
<evidence type="ECO:0000256" key="4">
    <source>
        <dbReference type="ARBA" id="ARBA00022723"/>
    </source>
</evidence>
<dbReference type="UniPathway" id="UPA00060">
    <property type="reaction ID" value="UER00141"/>
</dbReference>
<feature type="binding site" evidence="10">
    <location>
        <position position="88"/>
    </location>
    <ligand>
        <name>Mg(2+)</name>
        <dbReference type="ChEBI" id="CHEBI:18420"/>
    </ligand>
</feature>
<accession>A0A6V8NLJ6</accession>
<keyword evidence="4 10" id="KW-0479">Metal-binding</keyword>
<reference evidence="14 15" key="1">
    <citation type="journal article" date="2020" name="Front. Microbiol.">
        <title>Single-cell genomics of novel Actinobacteria with the Wood-Ljungdahl pathway discovered in a serpentinizing system.</title>
        <authorList>
            <person name="Merino N."/>
            <person name="Kawai M."/>
            <person name="Boyd E.S."/>
            <person name="Colman D.R."/>
            <person name="McGlynn S.E."/>
            <person name="Nealson K.H."/>
            <person name="Kurokawa K."/>
            <person name="Hongoh Y."/>
        </authorList>
    </citation>
    <scope>NUCLEOTIDE SEQUENCE [LARGE SCALE GENOMIC DNA]</scope>
    <source>
        <strain evidence="14 15">S06</strain>
    </source>
</reference>
<dbReference type="FunFam" id="3.20.20.70:FF:000096">
    <property type="entry name" value="Thiamine-phosphate synthase"/>
    <property type="match status" value="1"/>
</dbReference>
<dbReference type="InterPro" id="IPR034291">
    <property type="entry name" value="TMP_synthase"/>
</dbReference>
<sequence>MINLDLYLITTEVPQMGRSHIDVARAGIAGGASVIQFREKGKDNQTIYEIACKIRELTRKAGIPFIVNDRVDIALAVDADGVHVGQKDMPAAAVSSLIGKVKIVGASVSSIEEAVRAEREGASYLGVGPIFPTPSKSDAGEPIGCEMLAQIRKSVSIPLVVIGGINLNNVEDVFKAGADGIAVISAVACAPDMEQAVKELLKKFKELKCSKNRKE</sequence>
<evidence type="ECO:0000256" key="6">
    <source>
        <dbReference type="ARBA" id="ARBA00022977"/>
    </source>
</evidence>
<evidence type="ECO:0000256" key="11">
    <source>
        <dbReference type="RuleBase" id="RU003826"/>
    </source>
</evidence>
<comment type="function">
    <text evidence="1 10">Condenses 4-methyl-5-(beta-hydroxyethyl)thiazole monophosphate (THZ-P) and 2-methyl-4-amino-5-hydroxymethyl pyrimidine pyrophosphate (HMP-PP) to form thiamine monophosphate (TMP).</text>
</comment>
<dbReference type="GO" id="GO:0005737">
    <property type="term" value="C:cytoplasm"/>
    <property type="evidence" value="ECO:0007669"/>
    <property type="project" value="TreeGrafter"/>
</dbReference>
<dbReference type="CDD" id="cd00564">
    <property type="entry name" value="TMP_TenI"/>
    <property type="match status" value="1"/>
</dbReference>
<evidence type="ECO:0000259" key="13">
    <source>
        <dbReference type="Pfam" id="PF02581"/>
    </source>
</evidence>
<evidence type="ECO:0000256" key="10">
    <source>
        <dbReference type="HAMAP-Rule" id="MF_00097"/>
    </source>
</evidence>
<dbReference type="Proteomes" id="UP000580051">
    <property type="component" value="Unassembled WGS sequence"/>
</dbReference>
<dbReference type="GO" id="GO:0009229">
    <property type="term" value="P:thiamine diphosphate biosynthetic process"/>
    <property type="evidence" value="ECO:0007669"/>
    <property type="project" value="UniProtKB-UniRule"/>
</dbReference>
<dbReference type="PANTHER" id="PTHR20857">
    <property type="entry name" value="THIAMINE-PHOSPHATE PYROPHOSPHORYLASE"/>
    <property type="match status" value="1"/>
</dbReference>
<feature type="binding site" evidence="10">
    <location>
        <position position="164"/>
    </location>
    <ligand>
        <name>2-[(2R,5Z)-2-carboxy-4-methylthiazol-5(2H)-ylidene]ethyl phosphate</name>
        <dbReference type="ChEBI" id="CHEBI:62899"/>
    </ligand>
</feature>
<comment type="similarity">
    <text evidence="10 11">Belongs to the thiamine-phosphate synthase family.</text>
</comment>
<organism evidence="14 15">
    <name type="scientific">Candidatus Hakubella thermalkaliphila</name>
    <dbReference type="NCBI Taxonomy" id="2754717"/>
    <lineage>
        <taxon>Bacteria</taxon>
        <taxon>Bacillati</taxon>
        <taxon>Actinomycetota</taxon>
        <taxon>Actinomycetota incertae sedis</taxon>
        <taxon>Candidatus Hakubellales</taxon>
        <taxon>Candidatus Hakubellaceae</taxon>
        <taxon>Candidatus Hakubella</taxon>
    </lineage>
</organism>
<evidence type="ECO:0000313" key="15">
    <source>
        <dbReference type="Proteomes" id="UP000580051"/>
    </source>
</evidence>
<comment type="pathway">
    <text evidence="2 10 12">Cofactor biosynthesis; thiamine diphosphate biosynthesis; thiamine phosphate from 4-amino-2-methyl-5-diphosphomethylpyrimidine and 4-methyl-5-(2-phosphoethyl)-thiazole: step 1/1.</text>
</comment>
<dbReference type="PANTHER" id="PTHR20857:SF15">
    <property type="entry name" value="THIAMINE-PHOSPHATE SYNTHASE"/>
    <property type="match status" value="1"/>
</dbReference>
<evidence type="ECO:0000256" key="9">
    <source>
        <dbReference type="ARBA" id="ARBA00047883"/>
    </source>
</evidence>
<keyword evidence="3 10" id="KW-0808">Transferase</keyword>
<evidence type="ECO:0000256" key="5">
    <source>
        <dbReference type="ARBA" id="ARBA00022842"/>
    </source>
</evidence>
<dbReference type="RefSeq" id="WP_176226362.1">
    <property type="nucleotide sequence ID" value="NZ_BLRV01000027.1"/>
</dbReference>
<keyword evidence="6 10" id="KW-0784">Thiamine biosynthesis</keyword>